<dbReference type="EMBL" id="CAJFCW020000005">
    <property type="protein sequence ID" value="CAG9120441.1"/>
    <property type="molecule type" value="Genomic_DNA"/>
</dbReference>
<evidence type="ECO:0000313" key="3">
    <source>
        <dbReference type="Proteomes" id="UP000614601"/>
    </source>
</evidence>
<organism evidence="2 3">
    <name type="scientific">Bursaphelenchus okinawaensis</name>
    <dbReference type="NCBI Taxonomy" id="465554"/>
    <lineage>
        <taxon>Eukaryota</taxon>
        <taxon>Metazoa</taxon>
        <taxon>Ecdysozoa</taxon>
        <taxon>Nematoda</taxon>
        <taxon>Chromadorea</taxon>
        <taxon>Rhabditida</taxon>
        <taxon>Tylenchina</taxon>
        <taxon>Tylenchomorpha</taxon>
        <taxon>Aphelenchoidea</taxon>
        <taxon>Aphelenchoididae</taxon>
        <taxon>Bursaphelenchus</taxon>
    </lineage>
</organism>
<dbReference type="OrthoDB" id="10515600at2759"/>
<dbReference type="EMBL" id="CAJFDH010000005">
    <property type="protein sequence ID" value="CAD5225103.1"/>
    <property type="molecule type" value="Genomic_DNA"/>
</dbReference>
<dbReference type="AlphaFoldDB" id="A0A811L9T7"/>
<feature type="compositionally biased region" description="Polar residues" evidence="1">
    <location>
        <begin position="280"/>
        <end position="294"/>
    </location>
</feature>
<protein>
    <submittedName>
        <fullName evidence="2">Uncharacterized protein</fullName>
    </submittedName>
</protein>
<dbReference type="Proteomes" id="UP000614601">
    <property type="component" value="Unassembled WGS sequence"/>
</dbReference>
<evidence type="ECO:0000313" key="2">
    <source>
        <dbReference type="EMBL" id="CAD5225103.1"/>
    </source>
</evidence>
<proteinExistence type="predicted"/>
<keyword evidence="3" id="KW-1185">Reference proteome</keyword>
<dbReference type="Proteomes" id="UP000783686">
    <property type="component" value="Unassembled WGS sequence"/>
</dbReference>
<name>A0A811L9T7_9BILA</name>
<feature type="region of interest" description="Disordered" evidence="1">
    <location>
        <begin position="270"/>
        <end position="294"/>
    </location>
</feature>
<reference evidence="2" key="1">
    <citation type="submission" date="2020-09" db="EMBL/GenBank/DDBJ databases">
        <authorList>
            <person name="Kikuchi T."/>
        </authorList>
    </citation>
    <scope>NUCLEOTIDE SEQUENCE</scope>
    <source>
        <strain evidence="2">SH1</strain>
    </source>
</reference>
<comment type="caution">
    <text evidence="2">The sequence shown here is derived from an EMBL/GenBank/DDBJ whole genome shotgun (WGS) entry which is preliminary data.</text>
</comment>
<sequence>MQNYNPWLRRHLMNVCNNEPYKIYFTYNVNFVNVHELKKVFVNRFHVLDISVHDGYGYVYVNDSDAARKVNLYKKAMSYRETPLTMAEGLTYRGNHIVPITDGPSSHKSEKSVETEFNPEGVLSELESFDWATMGLTELKSLGKSLQGILVNIQSAYKSKLCVRPNDLRVLPYSKIPDSPLIRNNVHTENLVVLKDPAASQNRNFKILDDVKKEKQEKLSPGKALLRKILGNVENTPEIGRSQKRKRAAQSDMTNMKHMKILKERLEQMSPIGEKKTKNPLLTSTPQNMSFVNQ</sequence>
<gene>
    <name evidence="2" type="ORF">BOKJ2_LOCUS11411</name>
</gene>
<accession>A0A811L9T7</accession>
<evidence type="ECO:0000256" key="1">
    <source>
        <dbReference type="SAM" id="MobiDB-lite"/>
    </source>
</evidence>